<organism evidence="1 2">
    <name type="scientific">Botryotinia convoluta</name>
    <dbReference type="NCBI Taxonomy" id="54673"/>
    <lineage>
        <taxon>Eukaryota</taxon>
        <taxon>Fungi</taxon>
        <taxon>Dikarya</taxon>
        <taxon>Ascomycota</taxon>
        <taxon>Pezizomycotina</taxon>
        <taxon>Leotiomycetes</taxon>
        <taxon>Helotiales</taxon>
        <taxon>Sclerotiniaceae</taxon>
        <taxon>Botryotinia</taxon>
    </lineage>
</organism>
<reference evidence="1 2" key="1">
    <citation type="submission" date="2017-12" db="EMBL/GenBank/DDBJ databases">
        <title>Comparative genomics of Botrytis spp.</title>
        <authorList>
            <person name="Valero-Jimenez C.A."/>
            <person name="Tapia P."/>
            <person name="Veloso J."/>
            <person name="Silva-Moreno E."/>
            <person name="Staats M."/>
            <person name="Valdes J.H."/>
            <person name="Van Kan J.A.L."/>
        </authorList>
    </citation>
    <scope>NUCLEOTIDE SEQUENCE [LARGE SCALE GENOMIC DNA]</scope>
    <source>
        <strain evidence="1 2">MUCL11595</strain>
    </source>
</reference>
<dbReference type="AlphaFoldDB" id="A0A4Z1I7M2"/>
<gene>
    <name evidence="1" type="ORF">BCON_0065g00260</name>
</gene>
<proteinExistence type="predicted"/>
<dbReference type="Proteomes" id="UP000297527">
    <property type="component" value="Unassembled WGS sequence"/>
</dbReference>
<comment type="caution">
    <text evidence="1">The sequence shown here is derived from an EMBL/GenBank/DDBJ whole genome shotgun (WGS) entry which is preliminary data.</text>
</comment>
<accession>A0A4Z1I7M2</accession>
<sequence length="119" mass="13297">MAKKKNGAGNADSTISNAKSLTTQESANIGMGSLCLYGHVDACYTFQNIALILRFRCGQTLSDAKSDFNTFMFSMVWQLSLKLCYKTVKNEQNPRVPATRVWAEQRPDLRRVTFTGHAL</sequence>
<name>A0A4Z1I7M2_9HELO</name>
<protein>
    <submittedName>
        <fullName evidence="1">Uncharacterized protein</fullName>
    </submittedName>
</protein>
<evidence type="ECO:0000313" key="2">
    <source>
        <dbReference type="Proteomes" id="UP000297527"/>
    </source>
</evidence>
<keyword evidence="2" id="KW-1185">Reference proteome</keyword>
<evidence type="ECO:0000313" key="1">
    <source>
        <dbReference type="EMBL" id="TGO57466.1"/>
    </source>
</evidence>
<dbReference type="EMBL" id="PQXN01000065">
    <property type="protein sequence ID" value="TGO57466.1"/>
    <property type="molecule type" value="Genomic_DNA"/>
</dbReference>